<name>A0A392P6Y6_9FABA</name>
<evidence type="ECO:0000313" key="2">
    <source>
        <dbReference type="Proteomes" id="UP000265520"/>
    </source>
</evidence>
<evidence type="ECO:0000313" key="1">
    <source>
        <dbReference type="EMBL" id="MCI07199.1"/>
    </source>
</evidence>
<keyword evidence="2" id="KW-1185">Reference proteome</keyword>
<sequence length="95" mass="10905">CFPLLQELDFGYPSGCKNYNSYVDGVEALSLALIKLRKVNLSLFPINDQSLFHLFNNCKYLEEVILFKCDEITNEGFAFALRIELSCFALVEDLR</sequence>
<dbReference type="SUPFAM" id="SSF52047">
    <property type="entry name" value="RNI-like"/>
    <property type="match status" value="1"/>
</dbReference>
<dbReference type="InterPro" id="IPR032675">
    <property type="entry name" value="LRR_dom_sf"/>
</dbReference>
<reference evidence="1 2" key="1">
    <citation type="journal article" date="2018" name="Front. Plant Sci.">
        <title>Red Clover (Trifolium pratense) and Zigzag Clover (T. medium) - A Picture of Genomic Similarities and Differences.</title>
        <authorList>
            <person name="Dluhosova J."/>
            <person name="Istvanek J."/>
            <person name="Nedelnik J."/>
            <person name="Repkova J."/>
        </authorList>
    </citation>
    <scope>NUCLEOTIDE SEQUENCE [LARGE SCALE GENOMIC DNA]</scope>
    <source>
        <strain evidence="2">cv. 10/8</strain>
        <tissue evidence="1">Leaf</tissue>
    </source>
</reference>
<organism evidence="1 2">
    <name type="scientific">Trifolium medium</name>
    <dbReference type="NCBI Taxonomy" id="97028"/>
    <lineage>
        <taxon>Eukaryota</taxon>
        <taxon>Viridiplantae</taxon>
        <taxon>Streptophyta</taxon>
        <taxon>Embryophyta</taxon>
        <taxon>Tracheophyta</taxon>
        <taxon>Spermatophyta</taxon>
        <taxon>Magnoliopsida</taxon>
        <taxon>eudicotyledons</taxon>
        <taxon>Gunneridae</taxon>
        <taxon>Pentapetalae</taxon>
        <taxon>rosids</taxon>
        <taxon>fabids</taxon>
        <taxon>Fabales</taxon>
        <taxon>Fabaceae</taxon>
        <taxon>Papilionoideae</taxon>
        <taxon>50 kb inversion clade</taxon>
        <taxon>NPAAA clade</taxon>
        <taxon>Hologalegina</taxon>
        <taxon>IRL clade</taxon>
        <taxon>Trifolieae</taxon>
        <taxon>Trifolium</taxon>
    </lineage>
</organism>
<feature type="non-terminal residue" evidence="1">
    <location>
        <position position="1"/>
    </location>
</feature>
<dbReference type="Proteomes" id="UP000265520">
    <property type="component" value="Unassembled WGS sequence"/>
</dbReference>
<dbReference type="EMBL" id="LXQA010064534">
    <property type="protein sequence ID" value="MCI07199.1"/>
    <property type="molecule type" value="Genomic_DNA"/>
</dbReference>
<dbReference type="Gene3D" id="3.80.10.10">
    <property type="entry name" value="Ribonuclease Inhibitor"/>
    <property type="match status" value="1"/>
</dbReference>
<proteinExistence type="predicted"/>
<comment type="caution">
    <text evidence="1">The sequence shown here is derived from an EMBL/GenBank/DDBJ whole genome shotgun (WGS) entry which is preliminary data.</text>
</comment>
<dbReference type="AlphaFoldDB" id="A0A392P6Y6"/>
<protein>
    <submittedName>
        <fullName evidence="1">F-box/LRR-repeat protein</fullName>
    </submittedName>
</protein>
<accession>A0A392P6Y6</accession>